<feature type="transmembrane region" description="Helical" evidence="6">
    <location>
        <begin position="190"/>
        <end position="212"/>
    </location>
</feature>
<feature type="domain" description="Major facilitator superfamily (MFS) profile" evidence="7">
    <location>
        <begin position="1"/>
        <end position="336"/>
    </location>
</feature>
<proteinExistence type="predicted"/>
<dbReference type="InterPro" id="IPR050189">
    <property type="entry name" value="MFS_Efflux_Transporters"/>
</dbReference>
<dbReference type="GO" id="GO:0022857">
    <property type="term" value="F:transmembrane transporter activity"/>
    <property type="evidence" value="ECO:0007669"/>
    <property type="project" value="InterPro"/>
</dbReference>
<dbReference type="PATRIC" id="fig|317.175.peg.2835"/>
<sequence length="342" mass="35293">MMAVPGVLAALSAPTCIALFSQVDRKRLLLGLLVMFFCSNLVVAFAEQFWLTLAGRVLLGFALGGFWTIAGSLGPRLRPGKDGVRATAYILAGVSLGTVAGIPVGTLLGEAFGWRSAFQAAAGLTVVVAVLITLCLPSLPGQRSAGLAQMLSLVSDQGMRRRFAAALLICVGHFAAYTFLAPFVQEVAGISGQTLGTLLFAFGLASVVGNLAGGALAARDPATAVLTMTVLMFAALAALLAFGSSAWLLWPVVLVWGFAFGMVPITIQIWCFDASNGRIEGVQALIVCVINLSIGGGAFLGGVVADYAGFGSVITLGALCASLSVVTVLLLIIRQRHVVCES</sequence>
<name>A0A085VI45_PSESX</name>
<evidence type="ECO:0000256" key="5">
    <source>
        <dbReference type="ARBA" id="ARBA00023136"/>
    </source>
</evidence>
<keyword evidence="2" id="KW-1003">Cell membrane</keyword>
<dbReference type="GO" id="GO:0005886">
    <property type="term" value="C:plasma membrane"/>
    <property type="evidence" value="ECO:0007669"/>
    <property type="project" value="UniProtKB-SubCell"/>
</dbReference>
<keyword evidence="5 6" id="KW-0472">Membrane</keyword>
<dbReference type="InterPro" id="IPR011701">
    <property type="entry name" value="MFS"/>
</dbReference>
<evidence type="ECO:0000313" key="8">
    <source>
        <dbReference type="EMBL" id="KFE55108.1"/>
    </source>
</evidence>
<feature type="transmembrane region" description="Helical" evidence="6">
    <location>
        <begin position="120"/>
        <end position="142"/>
    </location>
</feature>
<dbReference type="InterPro" id="IPR020846">
    <property type="entry name" value="MFS_dom"/>
</dbReference>
<dbReference type="InterPro" id="IPR036259">
    <property type="entry name" value="MFS_trans_sf"/>
</dbReference>
<reference evidence="8 9" key="1">
    <citation type="submission" date="2014-07" db="EMBL/GenBank/DDBJ databases">
        <title>Draft Genome Sequences of Environmental Pseudomonas syringae strains.</title>
        <authorList>
            <person name="Baltrus D.A."/>
            <person name="Berge O."/>
            <person name="Morris C."/>
        </authorList>
    </citation>
    <scope>NUCLEOTIDE SEQUENCE [LARGE SCALE GENOMIC DNA]</scope>
    <source>
        <strain evidence="8 9">GAW0119</strain>
    </source>
</reference>
<feature type="transmembrane region" description="Helical" evidence="6">
    <location>
        <begin position="248"/>
        <end position="272"/>
    </location>
</feature>
<dbReference type="AlphaFoldDB" id="A0A085VI45"/>
<comment type="caution">
    <text evidence="8">The sequence shown here is derived from an EMBL/GenBank/DDBJ whole genome shotgun (WGS) entry which is preliminary data.</text>
</comment>
<evidence type="ECO:0000256" key="3">
    <source>
        <dbReference type="ARBA" id="ARBA00022692"/>
    </source>
</evidence>
<dbReference type="PANTHER" id="PTHR43124">
    <property type="entry name" value="PURINE EFFLUX PUMP PBUE"/>
    <property type="match status" value="1"/>
</dbReference>
<comment type="subcellular location">
    <subcellularLocation>
        <location evidence="1">Cell membrane</location>
        <topology evidence="1">Multi-pass membrane protein</topology>
    </subcellularLocation>
</comment>
<evidence type="ECO:0000259" key="7">
    <source>
        <dbReference type="PROSITE" id="PS50850"/>
    </source>
</evidence>
<organism evidence="8 9">
    <name type="scientific">Pseudomonas syringae</name>
    <dbReference type="NCBI Taxonomy" id="317"/>
    <lineage>
        <taxon>Bacteria</taxon>
        <taxon>Pseudomonadati</taxon>
        <taxon>Pseudomonadota</taxon>
        <taxon>Gammaproteobacteria</taxon>
        <taxon>Pseudomonadales</taxon>
        <taxon>Pseudomonadaceae</taxon>
        <taxon>Pseudomonas</taxon>
    </lineage>
</organism>
<keyword evidence="9" id="KW-1185">Reference proteome</keyword>
<feature type="transmembrane region" description="Helical" evidence="6">
    <location>
        <begin position="163"/>
        <end position="184"/>
    </location>
</feature>
<keyword evidence="4 6" id="KW-1133">Transmembrane helix</keyword>
<dbReference type="SUPFAM" id="SSF103473">
    <property type="entry name" value="MFS general substrate transporter"/>
    <property type="match status" value="1"/>
</dbReference>
<feature type="transmembrane region" description="Helical" evidence="6">
    <location>
        <begin position="224"/>
        <end position="242"/>
    </location>
</feature>
<gene>
    <name evidence="8" type="ORF">IV01_13640</name>
</gene>
<evidence type="ECO:0000256" key="6">
    <source>
        <dbReference type="SAM" id="Phobius"/>
    </source>
</evidence>
<evidence type="ECO:0000256" key="4">
    <source>
        <dbReference type="ARBA" id="ARBA00022989"/>
    </source>
</evidence>
<evidence type="ECO:0000256" key="2">
    <source>
        <dbReference type="ARBA" id="ARBA00022475"/>
    </source>
</evidence>
<feature type="transmembrane region" description="Helical" evidence="6">
    <location>
        <begin position="86"/>
        <end position="108"/>
    </location>
</feature>
<dbReference type="CDD" id="cd17324">
    <property type="entry name" value="MFS_NepI_like"/>
    <property type="match status" value="1"/>
</dbReference>
<feature type="transmembrane region" description="Helical" evidence="6">
    <location>
        <begin position="284"/>
        <end position="304"/>
    </location>
</feature>
<dbReference type="Pfam" id="PF07690">
    <property type="entry name" value="MFS_1"/>
    <property type="match status" value="1"/>
</dbReference>
<feature type="transmembrane region" description="Helical" evidence="6">
    <location>
        <begin position="28"/>
        <end position="46"/>
    </location>
</feature>
<dbReference type="Gene3D" id="1.20.1250.20">
    <property type="entry name" value="MFS general substrate transporter like domains"/>
    <property type="match status" value="1"/>
</dbReference>
<feature type="transmembrane region" description="Helical" evidence="6">
    <location>
        <begin position="310"/>
        <end position="333"/>
    </location>
</feature>
<dbReference type="EMBL" id="JPQU01000037">
    <property type="protein sequence ID" value="KFE55108.1"/>
    <property type="molecule type" value="Genomic_DNA"/>
</dbReference>
<protein>
    <submittedName>
        <fullName evidence="8">MFS transporter</fullName>
    </submittedName>
</protein>
<dbReference type="Proteomes" id="UP000028631">
    <property type="component" value="Unassembled WGS sequence"/>
</dbReference>
<dbReference type="PROSITE" id="PS50850">
    <property type="entry name" value="MFS"/>
    <property type="match status" value="1"/>
</dbReference>
<evidence type="ECO:0000313" key="9">
    <source>
        <dbReference type="Proteomes" id="UP000028631"/>
    </source>
</evidence>
<keyword evidence="3 6" id="KW-0812">Transmembrane</keyword>
<accession>A0A085VI45</accession>
<evidence type="ECO:0000256" key="1">
    <source>
        <dbReference type="ARBA" id="ARBA00004651"/>
    </source>
</evidence>
<dbReference type="PANTHER" id="PTHR43124:SF3">
    <property type="entry name" value="CHLORAMPHENICOL EFFLUX PUMP RV0191"/>
    <property type="match status" value="1"/>
</dbReference>